<dbReference type="EMBL" id="JBGMEI010000001">
    <property type="protein sequence ID" value="MFO3664683.1"/>
    <property type="molecule type" value="Genomic_DNA"/>
</dbReference>
<keyword evidence="4" id="KW-1208">Phospholipid metabolism</keyword>
<evidence type="ECO:0000256" key="4">
    <source>
        <dbReference type="RuleBase" id="RU361267"/>
    </source>
</evidence>
<evidence type="ECO:0000313" key="6">
    <source>
        <dbReference type="EMBL" id="MFO3664683.1"/>
    </source>
</evidence>
<sequence>MFYKIFRIIAKIIIWPLYRVHVVGIENIPKDEGYILCANHKSMLDPIFLAIAFPSHIRFMGKKELFNNKLLGGLLNALGAFPVDRESRDLASLKKSIKLLKDEKTLGIFPEGTRTQNIARENMKDGVAYIALKAKKDILPVEIVSTFKPFRKTYIYINEVINVDKYLNMKSKEAMAKMTDQVYLDIYKRQLEEKKEIKWKL</sequence>
<name>A0ABW9M5E8_9FIRM</name>
<keyword evidence="4" id="KW-0443">Lipid metabolism</keyword>
<dbReference type="NCBIfam" id="TIGR00530">
    <property type="entry name" value="AGP_acyltrn"/>
    <property type="match status" value="1"/>
</dbReference>
<dbReference type="EC" id="2.3.1.51" evidence="4"/>
<evidence type="ECO:0000259" key="5">
    <source>
        <dbReference type="SMART" id="SM00563"/>
    </source>
</evidence>
<dbReference type="RefSeq" id="WP_410030480.1">
    <property type="nucleotide sequence ID" value="NZ_JBGMEI010000001.1"/>
</dbReference>
<dbReference type="InterPro" id="IPR004552">
    <property type="entry name" value="AGP_acyltrans"/>
</dbReference>
<dbReference type="PANTHER" id="PTHR10434">
    <property type="entry name" value="1-ACYL-SN-GLYCEROL-3-PHOSPHATE ACYLTRANSFERASE"/>
    <property type="match status" value="1"/>
</dbReference>
<comment type="caution">
    <text evidence="6">The sequence shown here is derived from an EMBL/GenBank/DDBJ whole genome shotgun (WGS) entry which is preliminary data.</text>
</comment>
<evidence type="ECO:0000256" key="3">
    <source>
        <dbReference type="ARBA" id="ARBA00023315"/>
    </source>
</evidence>
<keyword evidence="3 4" id="KW-0012">Acyltransferase</keyword>
<dbReference type="GO" id="GO:0016746">
    <property type="term" value="F:acyltransferase activity"/>
    <property type="evidence" value="ECO:0007669"/>
    <property type="project" value="UniProtKB-KW"/>
</dbReference>
<dbReference type="Pfam" id="PF01553">
    <property type="entry name" value="Acyltransferase"/>
    <property type="match status" value="1"/>
</dbReference>
<keyword evidence="4" id="KW-0444">Lipid biosynthesis</keyword>
<reference evidence="6 7" key="1">
    <citation type="journal article" date="2025" name="Anaerobe">
        <title>Description of Anaerococcus kampingiae sp. nov., Anaerococcus groningensis sp. nov., Anaerococcus martiniensis sp. nov., and Anaerococcus cruorum sp. nov., isolated from human clinical specimens.</title>
        <authorList>
            <person name="Boiten K.E."/>
            <person name="Meijer J."/>
            <person name="van Wezel E.M."/>
            <person name="Veloo A.C.M."/>
        </authorList>
    </citation>
    <scope>NUCLEOTIDE SEQUENCE [LARGE SCALE GENOMIC DNA]</scope>
    <source>
        <strain evidence="6 7">ENR0831</strain>
    </source>
</reference>
<feature type="domain" description="Phospholipid/glycerol acyltransferase" evidence="5">
    <location>
        <begin position="34"/>
        <end position="146"/>
    </location>
</feature>
<evidence type="ECO:0000256" key="2">
    <source>
        <dbReference type="ARBA" id="ARBA00022679"/>
    </source>
</evidence>
<dbReference type="SUPFAM" id="SSF69593">
    <property type="entry name" value="Glycerol-3-phosphate (1)-acyltransferase"/>
    <property type="match status" value="1"/>
</dbReference>
<keyword evidence="7" id="KW-1185">Reference proteome</keyword>
<comment type="domain">
    <text evidence="4">The HXXXXD motif is essential for acyltransferase activity and may constitute the binding site for the phosphate moiety of the glycerol-3-phosphate.</text>
</comment>
<evidence type="ECO:0000256" key="1">
    <source>
        <dbReference type="ARBA" id="ARBA00008655"/>
    </source>
</evidence>
<dbReference type="CDD" id="cd07989">
    <property type="entry name" value="LPLAT_AGPAT-like"/>
    <property type="match status" value="1"/>
</dbReference>
<evidence type="ECO:0000313" key="7">
    <source>
        <dbReference type="Proteomes" id="UP001637996"/>
    </source>
</evidence>
<comment type="similarity">
    <text evidence="1 4">Belongs to the 1-acyl-sn-glycerol-3-phosphate acyltransferase family.</text>
</comment>
<accession>A0ABW9M5E8</accession>
<protein>
    <recommendedName>
        <fullName evidence="4">1-acyl-sn-glycerol-3-phosphate acyltransferase</fullName>
        <ecNumber evidence="4">2.3.1.51</ecNumber>
    </recommendedName>
</protein>
<keyword evidence="4" id="KW-0594">Phospholipid biosynthesis</keyword>
<comment type="catalytic activity">
    <reaction evidence="4">
        <text>a 1-acyl-sn-glycero-3-phosphate + an acyl-CoA = a 1,2-diacyl-sn-glycero-3-phosphate + CoA</text>
        <dbReference type="Rhea" id="RHEA:19709"/>
        <dbReference type="ChEBI" id="CHEBI:57287"/>
        <dbReference type="ChEBI" id="CHEBI:57970"/>
        <dbReference type="ChEBI" id="CHEBI:58342"/>
        <dbReference type="ChEBI" id="CHEBI:58608"/>
        <dbReference type="EC" id="2.3.1.51"/>
    </reaction>
</comment>
<proteinExistence type="inferred from homology"/>
<organism evidence="6 7">
    <name type="scientific">Anaerococcus martiniensis</name>
    <dbReference type="NCBI Taxonomy" id="3115615"/>
    <lineage>
        <taxon>Bacteria</taxon>
        <taxon>Bacillati</taxon>
        <taxon>Bacillota</taxon>
        <taxon>Tissierellia</taxon>
        <taxon>Tissierellales</taxon>
        <taxon>Peptoniphilaceae</taxon>
        <taxon>Anaerococcus</taxon>
    </lineage>
</organism>
<dbReference type="SMART" id="SM00563">
    <property type="entry name" value="PlsC"/>
    <property type="match status" value="1"/>
</dbReference>
<dbReference type="PANTHER" id="PTHR10434:SF11">
    <property type="entry name" value="1-ACYL-SN-GLYCEROL-3-PHOSPHATE ACYLTRANSFERASE"/>
    <property type="match status" value="1"/>
</dbReference>
<gene>
    <name evidence="6" type="ORF">ACCQ41_00205</name>
</gene>
<dbReference type="Proteomes" id="UP001637996">
    <property type="component" value="Unassembled WGS sequence"/>
</dbReference>
<keyword evidence="2 4" id="KW-0808">Transferase</keyword>
<dbReference type="InterPro" id="IPR002123">
    <property type="entry name" value="Plipid/glycerol_acylTrfase"/>
</dbReference>